<evidence type="ECO:0000256" key="11">
    <source>
        <dbReference type="ARBA" id="ARBA00022879"/>
    </source>
</evidence>
<evidence type="ECO:0000256" key="5">
    <source>
        <dbReference type="ARBA" id="ARBA00022511"/>
    </source>
</evidence>
<keyword evidence="14" id="KW-1015">Disulfide bond</keyword>
<feature type="domain" description="Haemagglutinin-esterase glycoprotein core" evidence="20">
    <location>
        <begin position="2"/>
        <end position="377"/>
    </location>
</feature>
<name>A0A0U5AHN3_9NIDO</name>
<dbReference type="GO" id="GO:0020002">
    <property type="term" value="C:host cell plasma membrane"/>
    <property type="evidence" value="ECO:0007669"/>
    <property type="project" value="UniProtKB-SubCell"/>
</dbReference>
<dbReference type="GO" id="GO:0019064">
    <property type="term" value="P:fusion of virus membrane with host plasma membrane"/>
    <property type="evidence" value="ECO:0007669"/>
    <property type="project" value="InterPro"/>
</dbReference>
<dbReference type="GO" id="GO:0001681">
    <property type="term" value="F:sialate O-acetylesterase activity"/>
    <property type="evidence" value="ECO:0007669"/>
    <property type="project" value="UniProtKB-EC"/>
</dbReference>
<evidence type="ECO:0000256" key="4">
    <source>
        <dbReference type="ARBA" id="ARBA00013141"/>
    </source>
</evidence>
<dbReference type="GO" id="GO:0055036">
    <property type="term" value="C:virion membrane"/>
    <property type="evidence" value="ECO:0007669"/>
    <property type="project" value="UniProtKB-SubCell"/>
</dbReference>
<feature type="domain" description="Haemagglutinin-esterase glycoprotein haemagglutinin" evidence="19">
    <location>
        <begin position="122"/>
        <end position="261"/>
    </location>
</feature>
<evidence type="ECO:0000256" key="1">
    <source>
        <dbReference type="ARBA" id="ARBA00004402"/>
    </source>
</evidence>
<evidence type="ECO:0000256" key="8">
    <source>
        <dbReference type="ARBA" id="ARBA00022801"/>
    </source>
</evidence>
<dbReference type="GO" id="GO:0019031">
    <property type="term" value="C:viral envelope"/>
    <property type="evidence" value="ECO:0007669"/>
    <property type="project" value="UniProtKB-KW"/>
</dbReference>
<evidence type="ECO:0000256" key="16">
    <source>
        <dbReference type="ARBA" id="ARBA00047704"/>
    </source>
</evidence>
<evidence type="ECO:0000256" key="9">
    <source>
        <dbReference type="ARBA" id="ARBA00022844"/>
    </source>
</evidence>
<accession>A0A0U5AHN3</accession>
<organism evidence="21">
    <name type="scientific">Bovine torovirus</name>
    <dbReference type="NCBI Taxonomy" id="74501"/>
    <lineage>
        <taxon>Viruses</taxon>
        <taxon>Riboviria</taxon>
        <taxon>Orthornavirae</taxon>
        <taxon>Pisuviricota</taxon>
        <taxon>Pisoniviricetes</taxon>
        <taxon>Nidovirales</taxon>
        <taxon>Tornidovirineae</taxon>
        <taxon>Tobaniviridae</taxon>
        <taxon>Torovirinae</taxon>
        <taxon>Torovirus</taxon>
        <taxon>Renitovirus</taxon>
        <taxon>Torovirus bovis</taxon>
    </lineage>
</organism>
<dbReference type="EMBL" id="LC088094">
    <property type="protein sequence ID" value="BAU21408.1"/>
    <property type="molecule type" value="Genomic_RNA"/>
</dbReference>
<gene>
    <name evidence="21" type="primary">HE</name>
</gene>
<dbReference type="SUPFAM" id="SSF52266">
    <property type="entry name" value="SGNH hydrolase"/>
    <property type="match status" value="1"/>
</dbReference>
<proteinExistence type="inferred from homology"/>
<keyword evidence="15" id="KW-0325">Glycoprotein</keyword>
<evidence type="ECO:0000313" key="21">
    <source>
        <dbReference type="EMBL" id="BAU21408.1"/>
    </source>
</evidence>
<dbReference type="Proteomes" id="UP000102793">
    <property type="component" value="Segment"/>
</dbReference>
<evidence type="ECO:0000256" key="17">
    <source>
        <dbReference type="ARBA" id="ARBA00049566"/>
    </source>
</evidence>
<dbReference type="Pfam" id="PF03996">
    <property type="entry name" value="Hema_esterase"/>
    <property type="match status" value="1"/>
</dbReference>
<evidence type="ECO:0000256" key="18">
    <source>
        <dbReference type="SAM" id="Phobius"/>
    </source>
</evidence>
<keyword evidence="11" id="KW-0261">Viral envelope protein</keyword>
<evidence type="ECO:0000256" key="13">
    <source>
        <dbReference type="ARBA" id="ARBA00023136"/>
    </source>
</evidence>
<keyword evidence="12 18" id="KW-1133">Transmembrane helix</keyword>
<dbReference type="SUPFAM" id="SSF49818">
    <property type="entry name" value="Viral protein domain"/>
    <property type="match status" value="1"/>
</dbReference>
<keyword evidence="8" id="KW-0378">Hydrolase</keyword>
<evidence type="ECO:0000256" key="10">
    <source>
        <dbReference type="ARBA" id="ARBA00022870"/>
    </source>
</evidence>
<dbReference type="InterPro" id="IPR008980">
    <property type="entry name" value="Capsid_hemagglutn"/>
</dbReference>
<keyword evidence="7 18" id="KW-0812">Transmembrane</keyword>
<evidence type="ECO:0000256" key="6">
    <source>
        <dbReference type="ARBA" id="ARBA00022546"/>
    </source>
</evidence>
<evidence type="ECO:0000259" key="19">
    <source>
        <dbReference type="Pfam" id="PF02710"/>
    </source>
</evidence>
<dbReference type="InterPro" id="IPR007142">
    <property type="entry name" value="Hemagglutn-estrase_core"/>
</dbReference>
<dbReference type="Pfam" id="PF02710">
    <property type="entry name" value="Hema_HEFG"/>
    <property type="match status" value="1"/>
</dbReference>
<evidence type="ECO:0000256" key="12">
    <source>
        <dbReference type="ARBA" id="ARBA00022989"/>
    </source>
</evidence>
<comment type="catalytic activity">
    <reaction evidence="17">
        <text>N-acetyl-4-O-acetylneuraminate + H2O = N-acetylneuraminate + acetate + H(+)</text>
        <dbReference type="Rhea" id="RHEA:25564"/>
        <dbReference type="ChEBI" id="CHEBI:15377"/>
        <dbReference type="ChEBI" id="CHEBI:15378"/>
        <dbReference type="ChEBI" id="CHEBI:29006"/>
        <dbReference type="ChEBI" id="CHEBI:30089"/>
        <dbReference type="ChEBI" id="CHEBI:35418"/>
        <dbReference type="EC" id="3.1.1.53"/>
    </reaction>
</comment>
<evidence type="ECO:0000256" key="3">
    <source>
        <dbReference type="ARBA" id="ARBA00010920"/>
    </source>
</evidence>
<protein>
    <recommendedName>
        <fullName evidence="4">sialate O-acetylesterase</fullName>
        <ecNumber evidence="4">3.1.1.53</ecNumber>
    </recommendedName>
</protein>
<comment type="catalytic activity">
    <reaction evidence="16">
        <text>N-acetyl-9-O-acetylneuraminate + H2O = N-acetylneuraminate + acetate + H(+)</text>
        <dbReference type="Rhea" id="RHEA:22600"/>
        <dbReference type="ChEBI" id="CHEBI:15377"/>
        <dbReference type="ChEBI" id="CHEBI:15378"/>
        <dbReference type="ChEBI" id="CHEBI:28999"/>
        <dbReference type="ChEBI" id="CHEBI:30089"/>
        <dbReference type="ChEBI" id="CHEBI:35418"/>
        <dbReference type="EC" id="3.1.1.53"/>
    </reaction>
</comment>
<dbReference type="GO" id="GO:0046789">
    <property type="term" value="F:host cell surface receptor binding"/>
    <property type="evidence" value="ECO:0007669"/>
    <property type="project" value="InterPro"/>
</dbReference>
<comment type="subcellular location">
    <subcellularLocation>
        <location evidence="1">Host cell membrane</location>
        <topology evidence="1">Single-pass type I membrane protein</topology>
    </subcellularLocation>
    <subcellularLocation>
        <location evidence="2">Virion membrane</location>
        <topology evidence="2">Single-pass type I membrane protein</topology>
    </subcellularLocation>
</comment>
<evidence type="ECO:0000259" key="20">
    <source>
        <dbReference type="Pfam" id="PF03996"/>
    </source>
</evidence>
<reference evidence="21" key="1">
    <citation type="journal article" date="2016" name="Infect. Genet. Evol.">
        <title>Whole genome analysis of Japanese bovine toroviruses reveals natural recombination between porcine and bovine toroviruses.</title>
        <authorList>
            <person name="Ito M."/>
            <person name="Tsuchiaka S."/>
            <person name="Naoi Y."/>
            <person name="Otomaru K."/>
            <person name="Sato M."/>
            <person name="Masuda T."/>
            <person name="Haga K."/>
            <person name="Oka T."/>
            <person name="Yamasato H."/>
            <person name="Omatsu T."/>
            <person name="Sugimura S."/>
            <person name="Aoki H."/>
            <person name="Furuya T."/>
            <person name="Katayama Y."/>
            <person name="Oba M."/>
            <person name="Shirai J."/>
            <person name="Katayama K."/>
            <person name="Mizutani T."/>
            <person name="Nagai M."/>
        </authorList>
    </citation>
    <scope>NUCLEOTIDE SEQUENCE [LARGE SCALE GENOMIC DNA]</scope>
    <source>
        <strain evidence="21">BToV Ishikawa/2010</strain>
    </source>
</reference>
<keyword evidence="5" id="KW-1032">Host cell membrane</keyword>
<evidence type="ECO:0000256" key="2">
    <source>
        <dbReference type="ARBA" id="ARBA00004563"/>
    </source>
</evidence>
<keyword evidence="13 18" id="KW-0472">Membrane</keyword>
<keyword evidence="6" id="KW-0348">Hemagglutinin</keyword>
<evidence type="ECO:0000256" key="15">
    <source>
        <dbReference type="ARBA" id="ARBA00023180"/>
    </source>
</evidence>
<dbReference type="InterPro" id="IPR003860">
    <property type="entry name" value="Hemagglutn-estrase_hemagglutn"/>
</dbReference>
<evidence type="ECO:0000256" key="14">
    <source>
        <dbReference type="ARBA" id="ARBA00023157"/>
    </source>
</evidence>
<feature type="transmembrane region" description="Helical" evidence="18">
    <location>
        <begin position="392"/>
        <end position="416"/>
    </location>
</feature>
<dbReference type="EC" id="3.1.1.53" evidence="4"/>
<keyword evidence="10" id="KW-1043">Host membrane</keyword>
<dbReference type="SMR" id="A0A0U5AHN3"/>
<comment type="similarity">
    <text evidence="3">Belongs to the influenza type C/coronaviruses hemagglutinin-esterase family.</text>
</comment>
<sequence length="419" mass="46573">MLSLIFFFPSFAFSATPVTPYYGPGHITSDWCGFGDSRSDCTNPYSPMSLDIPQQLCSKFSSKSSSSMFLSLHWNTSSSFVSYDYFNCGVEKVFYEGVNFSPRRQYSCWDEGVDGWIELKTRFYTKLYQMASTSRCIKLIQLQPPTSLPTSTAAVCRTGKQLPDNPKFGLLADTSPTSVQFVLPGSSGTTICTKHLVPFCYLNHGCFTAGGSCLPFGVSYVSDSFYYGYYDATSQIGSIESHDYVCDYLFMEPGTYNASTVGKFLVYPTKSYCMDTMNITVPVQAVQSIWSEQYASDDAIGQACKASYCIFYNKTTSYTVTNGSDANHGDDEVRMMMQGLLRNSSCISPQGSTPLALYSSQMIYSPNYGSCPQYYKLFETSSDENVDVTSSAYFVATWVLLVLVIILIFILISFCLSSY</sequence>
<evidence type="ECO:0000256" key="7">
    <source>
        <dbReference type="ARBA" id="ARBA00022692"/>
    </source>
</evidence>
<keyword evidence="9" id="KW-0946">Virion</keyword>